<dbReference type="Proteomes" id="UP000184206">
    <property type="component" value="Unassembled WGS sequence"/>
</dbReference>
<dbReference type="OrthoDB" id="2285516at2"/>
<feature type="domain" description="DUF1828" evidence="1">
    <location>
        <begin position="36"/>
        <end position="128"/>
    </location>
</feature>
<name>A0A1M7FXN5_9BACL</name>
<dbReference type="Pfam" id="PF08861">
    <property type="entry name" value="DUF1828"/>
    <property type="match status" value="1"/>
</dbReference>
<evidence type="ECO:0008006" key="5">
    <source>
        <dbReference type="Google" id="ProtNLM"/>
    </source>
</evidence>
<dbReference type="InterPro" id="IPR014960">
    <property type="entry name" value="DUF1828"/>
</dbReference>
<dbReference type="Pfam" id="PF08862">
    <property type="entry name" value="DUF1829"/>
    <property type="match status" value="1"/>
</dbReference>
<evidence type="ECO:0000313" key="3">
    <source>
        <dbReference type="EMBL" id="SHM08834.1"/>
    </source>
</evidence>
<evidence type="ECO:0000313" key="4">
    <source>
        <dbReference type="Proteomes" id="UP000184206"/>
    </source>
</evidence>
<evidence type="ECO:0000259" key="2">
    <source>
        <dbReference type="Pfam" id="PF08862"/>
    </source>
</evidence>
<dbReference type="EMBL" id="FRCF01000005">
    <property type="protein sequence ID" value="SHM08834.1"/>
    <property type="molecule type" value="Genomic_DNA"/>
</dbReference>
<dbReference type="RefSeq" id="WP_072709948.1">
    <property type="nucleotide sequence ID" value="NZ_FRCF01000005.1"/>
</dbReference>
<gene>
    <name evidence="3" type="ORF">SAMN02745189_01518</name>
</gene>
<dbReference type="InterPro" id="IPR014961">
    <property type="entry name" value="DUF1829"/>
</dbReference>
<sequence>MYTEEIKDISENYYNWLKNNHQFISLEDESMEIYSPMLDFFGDSISVNVSKSGDRYYLSDFGETLWNLEIAGVDLISDKKSKKYQLFRNIITYDDLNFDETNHEINKLTTKANLSQTLHDFILALANVSNLAITRRETTISLFKDEVMNYFLENRDKLYPQVFPDVSVQGKSKLIHKFDLTFPGRRTEYIKIMKSLNNNNAKNILFDWQDVEEYRNMTYNTDSRLNIIHQDLESIPSSVLTMMEEYGVEIFSFEEKNKIENKFSKTA</sequence>
<proteinExistence type="predicted"/>
<dbReference type="AlphaFoldDB" id="A0A1M7FXN5"/>
<reference evidence="3 4" key="1">
    <citation type="submission" date="2016-11" db="EMBL/GenBank/DDBJ databases">
        <authorList>
            <person name="Jaros S."/>
            <person name="Januszkiewicz K."/>
            <person name="Wedrychowicz H."/>
        </authorList>
    </citation>
    <scope>NUCLEOTIDE SEQUENCE [LARGE SCALE GENOMIC DNA]</scope>
    <source>
        <strain evidence="3 4">DSM 16010</strain>
    </source>
</reference>
<protein>
    <recommendedName>
        <fullName evidence="5">DUF1828 domain-containing protein</fullName>
    </recommendedName>
</protein>
<evidence type="ECO:0000259" key="1">
    <source>
        <dbReference type="Pfam" id="PF08861"/>
    </source>
</evidence>
<keyword evidence="4" id="KW-1185">Reference proteome</keyword>
<dbReference type="STRING" id="1123231.SAMN02745189_01518"/>
<organism evidence="3 4">
    <name type="scientific">Lacicoccus alkaliphilus DSM 16010</name>
    <dbReference type="NCBI Taxonomy" id="1123231"/>
    <lineage>
        <taxon>Bacteria</taxon>
        <taxon>Bacillati</taxon>
        <taxon>Bacillota</taxon>
        <taxon>Bacilli</taxon>
        <taxon>Bacillales</taxon>
        <taxon>Salinicoccaceae</taxon>
        <taxon>Lacicoccus</taxon>
    </lineage>
</organism>
<accession>A0A1M7FXN5</accession>
<feature type="domain" description="DUF1829" evidence="2">
    <location>
        <begin position="170"/>
        <end position="256"/>
    </location>
</feature>